<evidence type="ECO:0000313" key="2">
    <source>
        <dbReference type="Proteomes" id="UP000290191"/>
    </source>
</evidence>
<dbReference type="EMBL" id="PDKO01000003">
    <property type="protein sequence ID" value="RXJ63629.1"/>
    <property type="molecule type" value="Genomic_DNA"/>
</dbReference>
<dbReference type="RefSeq" id="WP_170218435.1">
    <property type="nucleotide sequence ID" value="NZ_CP041070.1"/>
</dbReference>
<dbReference type="AlphaFoldDB" id="A0A4Q0Y4G7"/>
<organism evidence="1 2">
    <name type="scientific">Halarcobacter anaerophilus</name>
    <dbReference type="NCBI Taxonomy" id="877500"/>
    <lineage>
        <taxon>Bacteria</taxon>
        <taxon>Pseudomonadati</taxon>
        <taxon>Campylobacterota</taxon>
        <taxon>Epsilonproteobacteria</taxon>
        <taxon>Campylobacterales</taxon>
        <taxon>Arcobacteraceae</taxon>
        <taxon>Halarcobacter</taxon>
    </lineage>
</organism>
<reference evidence="1 2" key="1">
    <citation type="submission" date="2017-10" db="EMBL/GenBank/DDBJ databases">
        <title>Genomics of the genus Arcobacter.</title>
        <authorList>
            <person name="Perez-Cataluna A."/>
            <person name="Figueras M.J."/>
        </authorList>
    </citation>
    <scope>NUCLEOTIDE SEQUENCE [LARGE SCALE GENOMIC DNA]</scope>
    <source>
        <strain evidence="1 2">DSM 24636</strain>
    </source>
</reference>
<gene>
    <name evidence="1" type="ORF">CRV06_05395</name>
</gene>
<accession>A0A4Q0Y4G7</accession>
<keyword evidence="2" id="KW-1185">Reference proteome</keyword>
<dbReference type="Proteomes" id="UP000290191">
    <property type="component" value="Unassembled WGS sequence"/>
</dbReference>
<sequence>MGGVVKKIVDTVKNVVDEVVDFVDETVDKTIDFVSNVVEGVAKNVQNMVKGIASGDWNQFRDSFISLGTTTLYVVAGVVGAVSGQAWLVAASVVALDGQYNQGQLAAHVVSTVGKVERELFGSTLILDNIDMITTAIVVAGSIYAGGKGFGIIADAAGVSSYLSSTSFQISSGAYSVYNAYTQWQDALSLYDELMANYQQWLQETYAEIARFNNLWDLVYGDINILYEAQPGGYLFNSEAGSDEYSISSIHEQCSYLLGLNPHKDVDLDKMMTDISDIDYVSLNFNDILPDVIRYEN</sequence>
<comment type="caution">
    <text evidence="1">The sequence shown here is derived from an EMBL/GenBank/DDBJ whole genome shotgun (WGS) entry which is preliminary data.</text>
</comment>
<proteinExistence type="predicted"/>
<name>A0A4Q0Y4G7_9BACT</name>
<protein>
    <submittedName>
        <fullName evidence="1">Uncharacterized protein</fullName>
    </submittedName>
</protein>
<evidence type="ECO:0000313" key="1">
    <source>
        <dbReference type="EMBL" id="RXJ63629.1"/>
    </source>
</evidence>